<evidence type="ECO:0000313" key="7">
    <source>
        <dbReference type="EMBL" id="MFL9845757.1"/>
    </source>
</evidence>
<reference evidence="7 8" key="1">
    <citation type="submission" date="2024-06" db="EMBL/GenBank/DDBJ databases">
        <authorList>
            <person name="Kaempfer P."/>
            <person name="Viver T."/>
        </authorList>
    </citation>
    <scope>NUCLEOTIDE SEQUENCE [LARGE SCALE GENOMIC DNA]</scope>
    <source>
        <strain evidence="7 8">ST-119</strain>
    </source>
</reference>
<dbReference type="PANTHER" id="PTHR38480">
    <property type="entry name" value="SLR0254 PROTEIN"/>
    <property type="match status" value="1"/>
</dbReference>
<evidence type="ECO:0000256" key="4">
    <source>
        <dbReference type="ARBA" id="ARBA00023136"/>
    </source>
</evidence>
<dbReference type="Pfam" id="PF06271">
    <property type="entry name" value="RDD"/>
    <property type="match status" value="1"/>
</dbReference>
<name>A0ABW8Z0L3_9FLAO</name>
<evidence type="ECO:0000256" key="5">
    <source>
        <dbReference type="SAM" id="Phobius"/>
    </source>
</evidence>
<organism evidence="7 8">
    <name type="scientific">Flavobacterium rhizosphaerae</name>
    <dbReference type="NCBI Taxonomy" id="3163298"/>
    <lineage>
        <taxon>Bacteria</taxon>
        <taxon>Pseudomonadati</taxon>
        <taxon>Bacteroidota</taxon>
        <taxon>Flavobacteriia</taxon>
        <taxon>Flavobacteriales</taxon>
        <taxon>Flavobacteriaceae</taxon>
        <taxon>Flavobacterium</taxon>
    </lineage>
</organism>
<accession>A0ABW8Z0L3</accession>
<dbReference type="EMBL" id="JBELPZ010000021">
    <property type="protein sequence ID" value="MFL9845757.1"/>
    <property type="molecule type" value="Genomic_DNA"/>
</dbReference>
<evidence type="ECO:0000256" key="1">
    <source>
        <dbReference type="ARBA" id="ARBA00004141"/>
    </source>
</evidence>
<comment type="caution">
    <text evidence="7">The sequence shown here is derived from an EMBL/GenBank/DDBJ whole genome shotgun (WGS) entry which is preliminary data.</text>
</comment>
<keyword evidence="8" id="KW-1185">Reference proteome</keyword>
<dbReference type="PANTHER" id="PTHR38480:SF1">
    <property type="entry name" value="SLR0254 PROTEIN"/>
    <property type="match status" value="1"/>
</dbReference>
<feature type="domain" description="RDD" evidence="6">
    <location>
        <begin position="18"/>
        <end position="151"/>
    </location>
</feature>
<dbReference type="RefSeq" id="WP_408086039.1">
    <property type="nucleotide sequence ID" value="NZ_JBELPZ010000021.1"/>
</dbReference>
<feature type="transmembrane region" description="Helical" evidence="5">
    <location>
        <begin position="25"/>
        <end position="46"/>
    </location>
</feature>
<evidence type="ECO:0000313" key="8">
    <source>
        <dbReference type="Proteomes" id="UP001629156"/>
    </source>
</evidence>
<proteinExistence type="predicted"/>
<keyword evidence="2 5" id="KW-0812">Transmembrane</keyword>
<keyword evidence="3 5" id="KW-1133">Transmembrane helix</keyword>
<sequence length="247" mass="28201">MSQLSITTTQNVNINFETAGVGQRVVAYLLDIVIFIAYNLVVYQLLFRYLGINDYLDTLDPWSQRAIIGVAWLPMMFYALLLETFLDGQTIGKKVMKIKVIKIDGYQAGFSDYLVRWLFRIVEVTPPMSIVGIIAMAVNKDARRLGDLAAGTAVITLKNDVTIDHTILRELDDTYTPVYPLVIKLSDNDMRIIKQTYETSYQQADFDMMERLQRKIENVTGIKSVSKSPTAFVDTILKDYNYYTQSM</sequence>
<gene>
    <name evidence="7" type="ORF">ABS766_15160</name>
</gene>
<dbReference type="Proteomes" id="UP001629156">
    <property type="component" value="Unassembled WGS sequence"/>
</dbReference>
<keyword evidence="4 5" id="KW-0472">Membrane</keyword>
<evidence type="ECO:0000259" key="6">
    <source>
        <dbReference type="Pfam" id="PF06271"/>
    </source>
</evidence>
<dbReference type="InterPro" id="IPR010432">
    <property type="entry name" value="RDD"/>
</dbReference>
<evidence type="ECO:0000256" key="2">
    <source>
        <dbReference type="ARBA" id="ARBA00022692"/>
    </source>
</evidence>
<evidence type="ECO:0000256" key="3">
    <source>
        <dbReference type="ARBA" id="ARBA00022989"/>
    </source>
</evidence>
<feature type="transmembrane region" description="Helical" evidence="5">
    <location>
        <begin position="66"/>
        <end position="86"/>
    </location>
</feature>
<comment type="subcellular location">
    <subcellularLocation>
        <location evidence="1">Membrane</location>
        <topology evidence="1">Multi-pass membrane protein</topology>
    </subcellularLocation>
</comment>
<protein>
    <submittedName>
        <fullName evidence="7">RDD family protein</fullName>
    </submittedName>
</protein>